<comment type="subcellular location">
    <subcellularLocation>
        <location evidence="1">Membrane</location>
    </subcellularLocation>
</comment>
<dbReference type="Proteomes" id="UP000475582">
    <property type="component" value="Unassembled WGS sequence"/>
</dbReference>
<reference evidence="5 6" key="1">
    <citation type="submission" date="2019-11" db="EMBL/GenBank/DDBJ databases">
        <title>Type strains purchased from KCTC, JCM and DSMZ.</title>
        <authorList>
            <person name="Lu H."/>
        </authorList>
    </citation>
    <scope>NUCLEOTIDE SEQUENCE [LARGE SCALE GENOMIC DNA]</scope>
    <source>
        <strain evidence="5 6">KCTC 22382</strain>
    </source>
</reference>
<keyword evidence="6" id="KW-1185">Reference proteome</keyword>
<feature type="region of interest" description="Disordered" evidence="3">
    <location>
        <begin position="86"/>
        <end position="105"/>
    </location>
</feature>
<keyword evidence="2" id="KW-0472">Membrane</keyword>
<sequence length="162" mass="15919">MENTTRTRIHPMMAVAAASVALVSLVGAASIAGLLPNSSAKNAPAETPAVAAAPVTAPVAAPVAAPAPEPRRVVEHKTVVHHVNAPQPEQQVAQASAPAPAPAPAPQNSAVGIGIGAVVGGLLGNQVGSGNGRKLATVAGAIGGGYVGNEIAKRNQQQQPQQ</sequence>
<evidence type="ECO:0000313" key="5">
    <source>
        <dbReference type="EMBL" id="MTV37383.1"/>
    </source>
</evidence>
<dbReference type="GO" id="GO:0019867">
    <property type="term" value="C:outer membrane"/>
    <property type="evidence" value="ECO:0007669"/>
    <property type="project" value="InterPro"/>
</dbReference>
<protein>
    <submittedName>
        <fullName evidence="5">Glycine zipper 2TM domain-containing protein</fullName>
    </submittedName>
</protein>
<evidence type="ECO:0000313" key="6">
    <source>
        <dbReference type="Proteomes" id="UP000475582"/>
    </source>
</evidence>
<dbReference type="InterPro" id="IPR051407">
    <property type="entry name" value="Bact_OM_lipoprot/Surf_antigen"/>
</dbReference>
<accession>A0A6L6PEP7</accession>
<evidence type="ECO:0000256" key="1">
    <source>
        <dbReference type="ARBA" id="ARBA00004370"/>
    </source>
</evidence>
<proteinExistence type="predicted"/>
<evidence type="ECO:0000256" key="3">
    <source>
        <dbReference type="SAM" id="MobiDB-lite"/>
    </source>
</evidence>
<dbReference type="InterPro" id="IPR008816">
    <property type="entry name" value="Gly_zipper_2TM_dom"/>
</dbReference>
<feature type="domain" description="Glycine zipper 2TM" evidence="4">
    <location>
        <begin position="113"/>
        <end position="151"/>
    </location>
</feature>
<gene>
    <name evidence="5" type="ORF">GM676_07280</name>
</gene>
<organism evidence="5 6">
    <name type="scientific">Duganella radicis</name>
    <dbReference type="NCBI Taxonomy" id="551988"/>
    <lineage>
        <taxon>Bacteria</taxon>
        <taxon>Pseudomonadati</taxon>
        <taxon>Pseudomonadota</taxon>
        <taxon>Betaproteobacteria</taxon>
        <taxon>Burkholderiales</taxon>
        <taxon>Oxalobacteraceae</taxon>
        <taxon>Telluria group</taxon>
        <taxon>Duganella</taxon>
    </lineage>
</organism>
<comment type="caution">
    <text evidence="5">The sequence shown here is derived from an EMBL/GenBank/DDBJ whole genome shotgun (WGS) entry which is preliminary data.</text>
</comment>
<dbReference type="OrthoDB" id="8779406at2"/>
<dbReference type="PANTHER" id="PTHR35603:SF2">
    <property type="entry name" value="OUTER MEMBRANE LIPOPROTEIN"/>
    <property type="match status" value="1"/>
</dbReference>
<dbReference type="Pfam" id="PF05433">
    <property type="entry name" value="Rick_17kDa_Anti"/>
    <property type="match status" value="1"/>
</dbReference>
<name>A0A6L6PEP7_9BURK</name>
<dbReference type="RefSeq" id="WP_155462785.1">
    <property type="nucleotide sequence ID" value="NZ_WNKY01000005.1"/>
</dbReference>
<dbReference type="AlphaFoldDB" id="A0A6L6PEP7"/>
<dbReference type="PANTHER" id="PTHR35603">
    <property type="match status" value="1"/>
</dbReference>
<evidence type="ECO:0000256" key="2">
    <source>
        <dbReference type="ARBA" id="ARBA00023136"/>
    </source>
</evidence>
<evidence type="ECO:0000259" key="4">
    <source>
        <dbReference type="Pfam" id="PF05433"/>
    </source>
</evidence>
<feature type="compositionally biased region" description="Low complexity" evidence="3">
    <location>
        <begin position="86"/>
        <end position="98"/>
    </location>
</feature>
<dbReference type="EMBL" id="WNKY01000005">
    <property type="protein sequence ID" value="MTV37383.1"/>
    <property type="molecule type" value="Genomic_DNA"/>
</dbReference>